<feature type="region of interest" description="Disordered" evidence="1">
    <location>
        <begin position="1"/>
        <end position="61"/>
    </location>
</feature>
<gene>
    <name evidence="2" type="ORF">Pyn_39216</name>
</gene>
<reference evidence="2 3" key="1">
    <citation type="submission" date="2018-02" db="EMBL/GenBank/DDBJ databases">
        <title>Draft genome of wild Prunus yedoensis var. nudiflora.</title>
        <authorList>
            <person name="Baek S."/>
            <person name="Kim J.-H."/>
            <person name="Choi K."/>
            <person name="Kim G.-B."/>
            <person name="Cho A."/>
            <person name="Jang H."/>
            <person name="Shin C.-H."/>
            <person name="Yu H.-J."/>
            <person name="Mun J.-H."/>
        </authorList>
    </citation>
    <scope>NUCLEOTIDE SEQUENCE [LARGE SCALE GENOMIC DNA]</scope>
    <source>
        <strain evidence="3">cv. Jeju island</strain>
        <tissue evidence="2">Leaf</tissue>
    </source>
</reference>
<dbReference type="AlphaFoldDB" id="A0A314UL94"/>
<evidence type="ECO:0000313" key="3">
    <source>
        <dbReference type="Proteomes" id="UP000250321"/>
    </source>
</evidence>
<evidence type="ECO:0000256" key="1">
    <source>
        <dbReference type="SAM" id="MobiDB-lite"/>
    </source>
</evidence>
<comment type="caution">
    <text evidence="2">The sequence shown here is derived from an EMBL/GenBank/DDBJ whole genome shotgun (WGS) entry which is preliminary data.</text>
</comment>
<accession>A0A314UL94</accession>
<evidence type="ECO:0000313" key="2">
    <source>
        <dbReference type="EMBL" id="PQM38287.1"/>
    </source>
</evidence>
<proteinExistence type="predicted"/>
<dbReference type="Proteomes" id="UP000250321">
    <property type="component" value="Unassembled WGS sequence"/>
</dbReference>
<dbReference type="EMBL" id="PJQY01003325">
    <property type="protein sequence ID" value="PQM38287.1"/>
    <property type="molecule type" value="Genomic_DNA"/>
</dbReference>
<sequence length="237" mass="24325">MQIGTPSPKTNRKKAPAVPSRPSAPVAARSSVTSAAPTVSSWPRPSPSRKRSREVVGTKTRSEQDCAGRECCGHGGCTRAIEKRVLLVLSKGKDEEEVPPVVDTAADAEVVVVEALDAEATIAEALDVETVVAEVSVSAAAVAEPSAGEAAVAMSLLVASTGSPSVVSTVPLLAAAALAELPPATPRHPTGIMIGSTVLAIVHGPYCTEPVSCLGRCVRAISTLISRIDSRDRAYSN</sequence>
<name>A0A314UL94_PRUYE</name>
<keyword evidence="3" id="KW-1185">Reference proteome</keyword>
<feature type="compositionally biased region" description="Low complexity" evidence="1">
    <location>
        <begin position="16"/>
        <end position="43"/>
    </location>
</feature>
<protein>
    <submittedName>
        <fullName evidence="2">Uncharacterized protein</fullName>
    </submittedName>
</protein>
<organism evidence="2 3">
    <name type="scientific">Prunus yedoensis var. nudiflora</name>
    <dbReference type="NCBI Taxonomy" id="2094558"/>
    <lineage>
        <taxon>Eukaryota</taxon>
        <taxon>Viridiplantae</taxon>
        <taxon>Streptophyta</taxon>
        <taxon>Embryophyta</taxon>
        <taxon>Tracheophyta</taxon>
        <taxon>Spermatophyta</taxon>
        <taxon>Magnoliopsida</taxon>
        <taxon>eudicotyledons</taxon>
        <taxon>Gunneridae</taxon>
        <taxon>Pentapetalae</taxon>
        <taxon>rosids</taxon>
        <taxon>fabids</taxon>
        <taxon>Rosales</taxon>
        <taxon>Rosaceae</taxon>
        <taxon>Amygdaloideae</taxon>
        <taxon>Amygdaleae</taxon>
        <taxon>Prunus</taxon>
    </lineage>
</organism>